<dbReference type="GO" id="GO:0016491">
    <property type="term" value="F:oxidoreductase activity"/>
    <property type="evidence" value="ECO:0007669"/>
    <property type="project" value="UniProtKB-KW"/>
</dbReference>
<dbReference type="SUPFAM" id="SSF50129">
    <property type="entry name" value="GroES-like"/>
    <property type="match status" value="1"/>
</dbReference>
<dbReference type="InterPro" id="IPR011032">
    <property type="entry name" value="GroES-like_sf"/>
</dbReference>
<dbReference type="SUPFAM" id="SSF51735">
    <property type="entry name" value="NAD(P)-binding Rossmann-fold domains"/>
    <property type="match status" value="1"/>
</dbReference>
<dbReference type="Gene3D" id="3.40.50.720">
    <property type="entry name" value="NAD(P)-binding Rossmann-like Domain"/>
    <property type="match status" value="1"/>
</dbReference>
<dbReference type="Gene3D" id="3.90.180.10">
    <property type="entry name" value="Medium-chain alcohol dehydrogenases, catalytic domain"/>
    <property type="match status" value="1"/>
</dbReference>
<dbReference type="Proteomes" id="UP000278807">
    <property type="component" value="Unassembled WGS sequence"/>
</dbReference>
<dbReference type="InterPro" id="IPR020843">
    <property type="entry name" value="ER"/>
</dbReference>
<evidence type="ECO:0000313" key="3">
    <source>
        <dbReference type="EMBL" id="VDO10004.1"/>
    </source>
</evidence>
<name>A0A3P7T8J6_RODNA</name>
<organism evidence="3 4">
    <name type="scientific">Rodentolepis nana</name>
    <name type="common">Dwarf tapeworm</name>
    <name type="synonym">Hymenolepis nana</name>
    <dbReference type="NCBI Taxonomy" id="102285"/>
    <lineage>
        <taxon>Eukaryota</taxon>
        <taxon>Metazoa</taxon>
        <taxon>Spiralia</taxon>
        <taxon>Lophotrochozoa</taxon>
        <taxon>Platyhelminthes</taxon>
        <taxon>Cestoda</taxon>
        <taxon>Eucestoda</taxon>
        <taxon>Cyclophyllidea</taxon>
        <taxon>Hymenolepididae</taxon>
        <taxon>Rodentolepis</taxon>
    </lineage>
</organism>
<dbReference type="AlphaFoldDB" id="A0A3P7T8J6"/>
<dbReference type="PANTHER" id="PTHR44054:SF1">
    <property type="entry name" value="SYNAPTIC VESICLE MEMBRANE PROTEIN VAT-1 HOMOLOG"/>
    <property type="match status" value="1"/>
</dbReference>
<dbReference type="InterPro" id="IPR036291">
    <property type="entry name" value="NAD(P)-bd_dom_sf"/>
</dbReference>
<accession>A0A3P7T8J6</accession>
<evidence type="ECO:0000256" key="1">
    <source>
        <dbReference type="ARBA" id="ARBA00023002"/>
    </source>
</evidence>
<feature type="domain" description="Enoyl reductase (ER)" evidence="2">
    <location>
        <begin position="4"/>
        <end position="184"/>
    </location>
</feature>
<evidence type="ECO:0000259" key="2">
    <source>
        <dbReference type="SMART" id="SM00829"/>
    </source>
</evidence>
<protein>
    <recommendedName>
        <fullName evidence="2">Enoyl reductase (ER) domain-containing protein</fullName>
    </recommendedName>
</protein>
<dbReference type="EMBL" id="UZAE01013471">
    <property type="protein sequence ID" value="VDO10004.1"/>
    <property type="molecule type" value="Genomic_DNA"/>
</dbReference>
<dbReference type="Pfam" id="PF08240">
    <property type="entry name" value="ADH_N"/>
    <property type="match status" value="1"/>
</dbReference>
<dbReference type="InterPro" id="IPR013154">
    <property type="entry name" value="ADH-like_N"/>
</dbReference>
<dbReference type="OrthoDB" id="9992527at2759"/>
<keyword evidence="4" id="KW-1185">Reference proteome</keyword>
<dbReference type="PANTHER" id="PTHR44054">
    <property type="entry name" value="SYNAPTIC VESICLE MEMBRANE PROTEIN VAT-1 HOMOLOG-LIKE"/>
    <property type="match status" value="1"/>
</dbReference>
<dbReference type="InterPro" id="IPR052100">
    <property type="entry name" value="SV-ATPase_mito-regulator"/>
</dbReference>
<keyword evidence="1" id="KW-0560">Oxidoreductase</keyword>
<proteinExistence type="predicted"/>
<sequence length="184" mass="19611">MRFEISLNFVDLSSGVGFQDLMTRQGLLEFLGKPPFVMGSECCGKVIEVGEDVTKFKVGDEVIVLVDSGAWTEHLVVKPIPEEPTEADGDQAENASNGVPLALVLHKPDSLSTNQAASFLMSYLPAYLLLHNVACVHSGDVVLVHSAGGGILCGYVCSWHVFDFLSSYVCFLIASSGGMGVEVA</sequence>
<gene>
    <name evidence="3" type="ORF">HNAJ_LOCUS11275</name>
</gene>
<reference evidence="3 4" key="1">
    <citation type="submission" date="2018-11" db="EMBL/GenBank/DDBJ databases">
        <authorList>
            <consortium name="Pathogen Informatics"/>
        </authorList>
    </citation>
    <scope>NUCLEOTIDE SEQUENCE [LARGE SCALE GENOMIC DNA]</scope>
</reference>
<dbReference type="SMART" id="SM00829">
    <property type="entry name" value="PKS_ER"/>
    <property type="match status" value="1"/>
</dbReference>
<evidence type="ECO:0000313" key="4">
    <source>
        <dbReference type="Proteomes" id="UP000278807"/>
    </source>
</evidence>